<accession>A0A1S7QXV3</accession>
<name>A0A1S7QXV3_9HYPH</name>
<protein>
    <submittedName>
        <fullName evidence="1">Uncharacterized protein</fullName>
    </submittedName>
</protein>
<organism evidence="1 2">
    <name type="scientific">Agrobacterium deltaense Zutra 3/1</name>
    <dbReference type="NCBI Taxonomy" id="1183427"/>
    <lineage>
        <taxon>Bacteria</taxon>
        <taxon>Pseudomonadati</taxon>
        <taxon>Pseudomonadota</taxon>
        <taxon>Alphaproteobacteria</taxon>
        <taxon>Hyphomicrobiales</taxon>
        <taxon>Rhizobiaceae</taxon>
        <taxon>Rhizobium/Agrobacterium group</taxon>
        <taxon>Agrobacterium</taxon>
    </lineage>
</organism>
<proteinExistence type="predicted"/>
<sequence>MTKRLREFSAVSPIRLRCEVIRDFDALPSKWGGQSILVCDDLRGINYYAARRLSP</sequence>
<evidence type="ECO:0000313" key="2">
    <source>
        <dbReference type="Proteomes" id="UP000191987"/>
    </source>
</evidence>
<dbReference type="AlphaFoldDB" id="A0A1S7QXV3"/>
<dbReference type="Proteomes" id="UP000191987">
    <property type="component" value="Unassembled WGS sequence"/>
</dbReference>
<gene>
    <name evidence="1" type="ORF">AGR7C_Lc100396</name>
</gene>
<reference evidence="1 2" key="1">
    <citation type="submission" date="2016-01" db="EMBL/GenBank/DDBJ databases">
        <authorList>
            <person name="Oliw E.H."/>
        </authorList>
    </citation>
    <scope>NUCLEOTIDE SEQUENCE [LARGE SCALE GENOMIC DNA]</scope>
    <source>
        <strain evidence="1 2">Zutra 3-1</strain>
    </source>
</reference>
<dbReference type="EMBL" id="FBWG01000028">
    <property type="protein sequence ID" value="CUX44005.1"/>
    <property type="molecule type" value="Genomic_DNA"/>
</dbReference>
<evidence type="ECO:0000313" key="1">
    <source>
        <dbReference type="EMBL" id="CUX44005.1"/>
    </source>
</evidence>